<evidence type="ECO:0000313" key="2">
    <source>
        <dbReference type="EMBL" id="VDN52562.1"/>
    </source>
</evidence>
<evidence type="ECO:0000313" key="4">
    <source>
        <dbReference type="Proteomes" id="UP000274756"/>
    </source>
</evidence>
<dbReference type="Proteomes" id="UP000274756">
    <property type="component" value="Unassembled WGS sequence"/>
</dbReference>
<accession>A0A158Q5Z1</accession>
<dbReference type="OrthoDB" id="10012848at2759"/>
<organism evidence="3 5">
    <name type="scientific">Dracunculus medinensis</name>
    <name type="common">Guinea worm</name>
    <dbReference type="NCBI Taxonomy" id="318479"/>
    <lineage>
        <taxon>Eukaryota</taxon>
        <taxon>Metazoa</taxon>
        <taxon>Ecdysozoa</taxon>
        <taxon>Nematoda</taxon>
        <taxon>Chromadorea</taxon>
        <taxon>Rhabditida</taxon>
        <taxon>Spirurina</taxon>
        <taxon>Dracunculoidea</taxon>
        <taxon>Dracunculidae</taxon>
        <taxon>Dracunculus</taxon>
    </lineage>
</organism>
<sequence>MSLFSPLLPFSEFTNWNEHAASHRVELKQVIDLPEVNFRKRIGSRGEKSLRRNASTDDGKLELADCATKRNLDKFNFFEDEQVRINGSIFQHREDFNSLKEALPWDKQNAFSIKMEDDCPQGGDDTRLAVLRALGTYNYRTVQCVLCQGNMIVYDRYPLIDGTFFLSPIAHCKSALNMKYESKNVYLQAICVYCIYRKWICGRCRKQDWFMGSNLIVGTLYTYDVLSISTCCQPFCNYCMCSLLVEESQTNIYERVNFFI</sequence>
<dbReference type="PANTHER" id="PTHR13425:SF3">
    <property type="entry name" value="HEADCASE PROTEIN HOMOLOG"/>
    <property type="match status" value="1"/>
</dbReference>
<dbReference type="AlphaFoldDB" id="A0A158Q5Z1"/>
<evidence type="ECO:0000313" key="3">
    <source>
        <dbReference type="Proteomes" id="UP000038040"/>
    </source>
</evidence>
<dbReference type="EMBL" id="UYYG01000066">
    <property type="protein sequence ID" value="VDN52562.1"/>
    <property type="molecule type" value="Genomic_DNA"/>
</dbReference>
<protein>
    <submittedName>
        <fullName evidence="5">Headcase domain-containing protein</fullName>
    </submittedName>
</protein>
<evidence type="ECO:0000313" key="5">
    <source>
        <dbReference type="WBParaSite" id="DME_0000862001-mRNA-1"/>
    </source>
</evidence>
<keyword evidence="4" id="KW-1185">Reference proteome</keyword>
<reference evidence="5" key="1">
    <citation type="submission" date="2016-04" db="UniProtKB">
        <authorList>
            <consortium name="WormBaseParasite"/>
        </authorList>
    </citation>
    <scope>IDENTIFICATION</scope>
</reference>
<proteinExistence type="predicted"/>
<dbReference type="STRING" id="318479.A0A158Q5Z1"/>
<dbReference type="InterPro" id="IPR026066">
    <property type="entry name" value="Headcase"/>
</dbReference>
<gene>
    <name evidence="2" type="ORF">DME_LOCUS2535</name>
</gene>
<feature type="domain" description="Headcase middle" evidence="1">
    <location>
        <begin position="86"/>
        <end position="253"/>
    </location>
</feature>
<evidence type="ECO:0000259" key="1">
    <source>
        <dbReference type="Pfam" id="PF16002"/>
    </source>
</evidence>
<dbReference type="Proteomes" id="UP000038040">
    <property type="component" value="Unplaced"/>
</dbReference>
<dbReference type="InterPro" id="IPR031947">
    <property type="entry name" value="Headcase_mid"/>
</dbReference>
<name>A0A158Q5Z1_DRAME</name>
<dbReference type="WBParaSite" id="DME_0000862001-mRNA-1">
    <property type="protein sequence ID" value="DME_0000862001-mRNA-1"/>
    <property type="gene ID" value="DME_0000862001"/>
</dbReference>
<reference evidence="2 4" key="2">
    <citation type="submission" date="2018-11" db="EMBL/GenBank/DDBJ databases">
        <authorList>
            <consortium name="Pathogen Informatics"/>
        </authorList>
    </citation>
    <scope>NUCLEOTIDE SEQUENCE [LARGE SCALE GENOMIC DNA]</scope>
</reference>
<dbReference type="Pfam" id="PF16002">
    <property type="entry name" value="Headcase"/>
    <property type="match status" value="1"/>
</dbReference>
<dbReference type="PANTHER" id="PTHR13425">
    <property type="entry name" value="HEADCASE PROTEIN"/>
    <property type="match status" value="1"/>
</dbReference>